<proteinExistence type="predicted"/>
<keyword evidence="1" id="KW-0175">Coiled coil</keyword>
<evidence type="ECO:0000313" key="3">
    <source>
        <dbReference type="Proteomes" id="UP001642540"/>
    </source>
</evidence>
<gene>
    <name evidence="2" type="ORF">ODALV1_LOCUS24044</name>
</gene>
<feature type="coiled-coil region" evidence="1">
    <location>
        <begin position="157"/>
        <end position="184"/>
    </location>
</feature>
<keyword evidence="3" id="KW-1185">Reference proteome</keyword>
<dbReference type="EMBL" id="CAXLJM020000086">
    <property type="protein sequence ID" value="CAL8131144.1"/>
    <property type="molecule type" value="Genomic_DNA"/>
</dbReference>
<accession>A0ABP1RMT3</accession>
<organism evidence="2 3">
    <name type="scientific">Orchesella dallaii</name>
    <dbReference type="NCBI Taxonomy" id="48710"/>
    <lineage>
        <taxon>Eukaryota</taxon>
        <taxon>Metazoa</taxon>
        <taxon>Ecdysozoa</taxon>
        <taxon>Arthropoda</taxon>
        <taxon>Hexapoda</taxon>
        <taxon>Collembola</taxon>
        <taxon>Entomobryomorpha</taxon>
        <taxon>Entomobryoidea</taxon>
        <taxon>Orchesellidae</taxon>
        <taxon>Orchesellinae</taxon>
        <taxon>Orchesella</taxon>
    </lineage>
</organism>
<evidence type="ECO:0000313" key="2">
    <source>
        <dbReference type="EMBL" id="CAL8131144.1"/>
    </source>
</evidence>
<sequence length="231" mass="25858">MKAEVNSSSVKSNDVVSIDQEEELSAGISPLLTDLTNSNAEINGIGSHSLSSSLARLASKYSLYVPTKPLGDSETQALLNFIGKQEEIHDELFEQIKKFVEETGMEMENNLIDYLQHDQIASLQQDVDQMNEILEKHNTYLDTYFDEGPQKLPAKRKQSVEREVEGEENNLKKIRKDNNIVENQIESEGSSEATLAVEYQADSARNENADDLYCDEGNKDLLGKLLGTQEI</sequence>
<evidence type="ECO:0000256" key="1">
    <source>
        <dbReference type="SAM" id="Coils"/>
    </source>
</evidence>
<comment type="caution">
    <text evidence="2">The sequence shown here is derived from an EMBL/GenBank/DDBJ whole genome shotgun (WGS) entry which is preliminary data.</text>
</comment>
<dbReference type="Proteomes" id="UP001642540">
    <property type="component" value="Unassembled WGS sequence"/>
</dbReference>
<name>A0ABP1RMT3_9HEXA</name>
<protein>
    <submittedName>
        <fullName evidence="2">Uncharacterized protein</fullName>
    </submittedName>
</protein>
<reference evidence="2 3" key="1">
    <citation type="submission" date="2024-08" db="EMBL/GenBank/DDBJ databases">
        <authorList>
            <person name="Cucini C."/>
            <person name="Frati F."/>
        </authorList>
    </citation>
    <scope>NUCLEOTIDE SEQUENCE [LARGE SCALE GENOMIC DNA]</scope>
</reference>